<feature type="compositionally biased region" description="Polar residues" evidence="1">
    <location>
        <begin position="452"/>
        <end position="464"/>
    </location>
</feature>
<feature type="compositionally biased region" description="Low complexity" evidence="1">
    <location>
        <begin position="424"/>
        <end position="434"/>
    </location>
</feature>
<evidence type="ECO:0000313" key="2">
    <source>
        <dbReference type="EMBL" id="RPA83717.1"/>
    </source>
</evidence>
<feature type="compositionally biased region" description="Polar residues" evidence="1">
    <location>
        <begin position="296"/>
        <end position="320"/>
    </location>
</feature>
<feature type="compositionally biased region" description="Polar residues" evidence="1">
    <location>
        <begin position="156"/>
        <end position="165"/>
    </location>
</feature>
<gene>
    <name evidence="2" type="ORF">BJ508DRAFT_304591</name>
</gene>
<feature type="region of interest" description="Disordered" evidence="1">
    <location>
        <begin position="151"/>
        <end position="179"/>
    </location>
</feature>
<dbReference type="AlphaFoldDB" id="A0A3N4IE25"/>
<feature type="compositionally biased region" description="Polar residues" evidence="1">
    <location>
        <begin position="515"/>
        <end position="529"/>
    </location>
</feature>
<feature type="compositionally biased region" description="Low complexity" evidence="1">
    <location>
        <begin position="532"/>
        <end position="546"/>
    </location>
</feature>
<keyword evidence="3" id="KW-1185">Reference proteome</keyword>
<evidence type="ECO:0000256" key="1">
    <source>
        <dbReference type="SAM" id="MobiDB-lite"/>
    </source>
</evidence>
<dbReference type="EMBL" id="ML119663">
    <property type="protein sequence ID" value="RPA83717.1"/>
    <property type="molecule type" value="Genomic_DNA"/>
</dbReference>
<dbReference type="GO" id="GO:0016567">
    <property type="term" value="P:protein ubiquitination"/>
    <property type="evidence" value="ECO:0007669"/>
    <property type="project" value="UniProtKB-UniPathway"/>
</dbReference>
<name>A0A3N4IE25_ASCIM</name>
<feature type="region of interest" description="Disordered" evidence="1">
    <location>
        <begin position="291"/>
        <end position="596"/>
    </location>
</feature>
<feature type="compositionally biased region" description="Low complexity" evidence="1">
    <location>
        <begin position="500"/>
        <end position="514"/>
    </location>
</feature>
<accession>A0A3N4IE25</accession>
<feature type="compositionally biased region" description="Basic and acidic residues" evidence="1">
    <location>
        <begin position="370"/>
        <end position="379"/>
    </location>
</feature>
<dbReference type="STRING" id="1160509.A0A3N4IE25"/>
<sequence length="669" mass="72629">MVAIPFSGLSLTRAPANLEDDSTPAIPKQAFRVRIEKQVFEELHKATNIKLNLGKSKTLLVGRHSFPLAPSTESKRCEFYKLVGGTTLQCSGLITHTATVSNKSGLADEATSLLAQQMNSLAEQKQNTRTIKLPADKVKSSGKDRWAKFELRDGGSSRNTPSSSFTNTSITKKPTSTKKELTDGDIALRKVLMHLLALGPENEKVLAGKVRAPVEKCLDILIRIGNRAGGGHKWEMVEDLYKELDFYAFPYADDKARKLAISNAKAAFHRIRLKDDAKEWEMLYPPEERGKVRASNIGSNSSKSPLSTIGSTDGSMSLSVEHSPLPPKDYGSEAMTRSISQPGPVVKKKDKIDKLISTMKSGKPKPPPKTTEKKGRPPKDPSAPTTTKRPTKWKEAPVASSKIKSAEFISDSDAEIDLDPPQPAAALKRPAKLPTTSSAKADSDIEMKNAPSRGSMTAQRTPNGVASRVAGKGPAKASVQPVASKVTKPTSGAGMKRKTTPSAAPAPSRLSPTANSPSKPSPLGTSHPVTASDMDSSPSSSSSSPMIFNSTARPGSVAYDAQSRYIQPIAGRKRKTAMDEDGSSSSHSSKRSRIEVDEDILRLAKKFKALYAKYYQELQEVSVMRDSSVKDKRAAEVTRMAHQLTEWKDTITRKTAEQQRLYDEMAEDS</sequence>
<proteinExistence type="predicted"/>
<dbReference type="UniPathway" id="UPA00143"/>
<dbReference type="OrthoDB" id="2587563at2759"/>
<reference evidence="2 3" key="1">
    <citation type="journal article" date="2018" name="Nat. Ecol. Evol.">
        <title>Pezizomycetes genomes reveal the molecular basis of ectomycorrhizal truffle lifestyle.</title>
        <authorList>
            <person name="Murat C."/>
            <person name="Payen T."/>
            <person name="Noel B."/>
            <person name="Kuo A."/>
            <person name="Morin E."/>
            <person name="Chen J."/>
            <person name="Kohler A."/>
            <person name="Krizsan K."/>
            <person name="Balestrini R."/>
            <person name="Da Silva C."/>
            <person name="Montanini B."/>
            <person name="Hainaut M."/>
            <person name="Levati E."/>
            <person name="Barry K.W."/>
            <person name="Belfiori B."/>
            <person name="Cichocki N."/>
            <person name="Clum A."/>
            <person name="Dockter R.B."/>
            <person name="Fauchery L."/>
            <person name="Guy J."/>
            <person name="Iotti M."/>
            <person name="Le Tacon F."/>
            <person name="Lindquist E.A."/>
            <person name="Lipzen A."/>
            <person name="Malagnac F."/>
            <person name="Mello A."/>
            <person name="Molinier V."/>
            <person name="Miyauchi S."/>
            <person name="Poulain J."/>
            <person name="Riccioni C."/>
            <person name="Rubini A."/>
            <person name="Sitrit Y."/>
            <person name="Splivallo R."/>
            <person name="Traeger S."/>
            <person name="Wang M."/>
            <person name="Zifcakova L."/>
            <person name="Wipf D."/>
            <person name="Zambonelli A."/>
            <person name="Paolocci F."/>
            <person name="Nowrousian M."/>
            <person name="Ottonello S."/>
            <person name="Baldrian P."/>
            <person name="Spatafora J.W."/>
            <person name="Henrissat B."/>
            <person name="Nagy L.G."/>
            <person name="Aury J.M."/>
            <person name="Wincker P."/>
            <person name="Grigoriev I.V."/>
            <person name="Bonfante P."/>
            <person name="Martin F.M."/>
        </authorList>
    </citation>
    <scope>NUCLEOTIDE SEQUENCE [LARGE SCALE GENOMIC DNA]</scope>
    <source>
        <strain evidence="2 3">RN42</strain>
    </source>
</reference>
<dbReference type="Proteomes" id="UP000275078">
    <property type="component" value="Unassembled WGS sequence"/>
</dbReference>
<evidence type="ECO:0000313" key="3">
    <source>
        <dbReference type="Proteomes" id="UP000275078"/>
    </source>
</evidence>
<organism evidence="2 3">
    <name type="scientific">Ascobolus immersus RN42</name>
    <dbReference type="NCBI Taxonomy" id="1160509"/>
    <lineage>
        <taxon>Eukaryota</taxon>
        <taxon>Fungi</taxon>
        <taxon>Dikarya</taxon>
        <taxon>Ascomycota</taxon>
        <taxon>Pezizomycotina</taxon>
        <taxon>Pezizomycetes</taxon>
        <taxon>Pezizales</taxon>
        <taxon>Ascobolaceae</taxon>
        <taxon>Ascobolus</taxon>
    </lineage>
</organism>
<protein>
    <submittedName>
        <fullName evidence="2">Uncharacterized protein</fullName>
    </submittedName>
</protein>